<gene>
    <name evidence="1" type="ORF">EPI10_001112</name>
</gene>
<reference evidence="2" key="1">
    <citation type="journal article" date="2019" name="Plant Biotechnol. J.">
        <title>Genome sequencing of the Australian wild diploid species Gossypium australe highlights disease resistance and delayed gland morphogenesis.</title>
        <authorList>
            <person name="Cai Y."/>
            <person name="Cai X."/>
            <person name="Wang Q."/>
            <person name="Wang P."/>
            <person name="Zhang Y."/>
            <person name="Cai C."/>
            <person name="Xu Y."/>
            <person name="Wang K."/>
            <person name="Zhou Z."/>
            <person name="Wang C."/>
            <person name="Geng S."/>
            <person name="Li B."/>
            <person name="Dong Q."/>
            <person name="Hou Y."/>
            <person name="Wang H."/>
            <person name="Ai P."/>
            <person name="Liu Z."/>
            <person name="Yi F."/>
            <person name="Sun M."/>
            <person name="An G."/>
            <person name="Cheng J."/>
            <person name="Zhang Y."/>
            <person name="Shi Q."/>
            <person name="Xie Y."/>
            <person name="Shi X."/>
            <person name="Chang Y."/>
            <person name="Huang F."/>
            <person name="Chen Y."/>
            <person name="Hong S."/>
            <person name="Mi L."/>
            <person name="Sun Q."/>
            <person name="Zhang L."/>
            <person name="Zhou B."/>
            <person name="Peng R."/>
            <person name="Zhang X."/>
            <person name="Liu F."/>
        </authorList>
    </citation>
    <scope>NUCLEOTIDE SEQUENCE [LARGE SCALE GENOMIC DNA]</scope>
    <source>
        <strain evidence="2">cv. PA1801</strain>
    </source>
</reference>
<dbReference type="AlphaFoldDB" id="A0A5B6V9W4"/>
<organism evidence="1 2">
    <name type="scientific">Gossypium australe</name>
    <dbReference type="NCBI Taxonomy" id="47621"/>
    <lineage>
        <taxon>Eukaryota</taxon>
        <taxon>Viridiplantae</taxon>
        <taxon>Streptophyta</taxon>
        <taxon>Embryophyta</taxon>
        <taxon>Tracheophyta</taxon>
        <taxon>Spermatophyta</taxon>
        <taxon>Magnoliopsida</taxon>
        <taxon>eudicotyledons</taxon>
        <taxon>Gunneridae</taxon>
        <taxon>Pentapetalae</taxon>
        <taxon>rosids</taxon>
        <taxon>malvids</taxon>
        <taxon>Malvales</taxon>
        <taxon>Malvaceae</taxon>
        <taxon>Malvoideae</taxon>
        <taxon>Gossypium</taxon>
    </lineage>
</organism>
<dbReference type="CDD" id="cd09272">
    <property type="entry name" value="RNase_HI_RT_Ty1"/>
    <property type="match status" value="1"/>
</dbReference>
<proteinExistence type="predicted"/>
<dbReference type="Proteomes" id="UP000325315">
    <property type="component" value="Unassembled WGS sequence"/>
</dbReference>
<protein>
    <submittedName>
        <fullName evidence="1">Retrovirus-related Pol polyprotein from transposon TNT 1-94</fullName>
    </submittedName>
</protein>
<name>A0A5B6V9W4_9ROSI</name>
<sequence length="85" mass="9716">MSSIVAELKWLLGLITELGIKDNKPIHIEIDCHFMRKSIQKGLIETKHVSTKEQLTDIITKGLRVQQHEYLVSKLGVVNIYHPPT</sequence>
<comment type="caution">
    <text evidence="1">The sequence shown here is derived from an EMBL/GenBank/DDBJ whole genome shotgun (WGS) entry which is preliminary data.</text>
</comment>
<evidence type="ECO:0000313" key="1">
    <source>
        <dbReference type="EMBL" id="KAA3465982.1"/>
    </source>
</evidence>
<evidence type="ECO:0000313" key="2">
    <source>
        <dbReference type="Proteomes" id="UP000325315"/>
    </source>
</evidence>
<dbReference type="OrthoDB" id="998494at2759"/>
<accession>A0A5B6V9W4</accession>
<keyword evidence="2" id="KW-1185">Reference proteome</keyword>
<dbReference type="EMBL" id="SMMG02000007">
    <property type="protein sequence ID" value="KAA3465982.1"/>
    <property type="molecule type" value="Genomic_DNA"/>
</dbReference>